<dbReference type="EMBL" id="JACHBT010000018">
    <property type="protein sequence ID" value="MBB6506097.1"/>
    <property type="molecule type" value="Genomic_DNA"/>
</dbReference>
<protein>
    <submittedName>
        <fullName evidence="2">Invasion protein IalB</fullName>
    </submittedName>
</protein>
<feature type="region of interest" description="Disordered" evidence="1">
    <location>
        <begin position="15"/>
        <end position="34"/>
    </location>
</feature>
<dbReference type="AlphaFoldDB" id="A0A7X0JG57"/>
<reference evidence="2 3" key="2">
    <citation type="submission" date="2020-08" db="EMBL/GenBank/DDBJ databases">
        <authorList>
            <person name="Partida-Martinez L."/>
            <person name="Huntemann M."/>
            <person name="Clum A."/>
            <person name="Wang J."/>
            <person name="Palaniappan K."/>
            <person name="Ritter S."/>
            <person name="Chen I.-M."/>
            <person name="Stamatis D."/>
            <person name="Reddy T."/>
            <person name="O'Malley R."/>
            <person name="Daum C."/>
            <person name="Shapiro N."/>
            <person name="Ivanova N."/>
            <person name="Kyrpides N."/>
            <person name="Woyke T."/>
        </authorList>
    </citation>
    <scope>NUCLEOTIDE SEQUENCE [LARGE SCALE GENOMIC DNA]</scope>
    <source>
        <strain evidence="2 3">AS3.13</strain>
    </source>
</reference>
<dbReference type="Pfam" id="PF06674">
    <property type="entry name" value="DUF1176"/>
    <property type="match status" value="1"/>
</dbReference>
<dbReference type="InterPro" id="IPR009560">
    <property type="entry name" value="DUF1176"/>
</dbReference>
<evidence type="ECO:0000256" key="1">
    <source>
        <dbReference type="SAM" id="MobiDB-lite"/>
    </source>
</evidence>
<accession>A0A7X0JG57</accession>
<feature type="compositionally biased region" description="Low complexity" evidence="1">
    <location>
        <begin position="25"/>
        <end position="34"/>
    </location>
</feature>
<gene>
    <name evidence="2" type="ORF">F4693_003094</name>
</gene>
<reference evidence="2 3" key="1">
    <citation type="submission" date="2020-08" db="EMBL/GenBank/DDBJ databases">
        <title>The Agave Microbiome: Exploring the role of microbial communities in plant adaptations to desert environments.</title>
        <authorList>
            <person name="Partida-Martinez L.P."/>
        </authorList>
    </citation>
    <scope>NUCLEOTIDE SEQUENCE [LARGE SCALE GENOMIC DNA]</scope>
    <source>
        <strain evidence="2 3">AS3.13</strain>
    </source>
</reference>
<proteinExistence type="predicted"/>
<sequence length="361" mass="36461">MALAAVLGLAACSQQPADAPPAATPTPATTASASPAVAAVGDDHAVPKPGDLKTFRDWTVACDNVARCAMASLGTDADFPAVTLQVARAAGPDGLVEVALAMPQGDNGAPATLRIDGRAFAVSGDGLSGASAEAIARALANATTIEALDKKGKRLGTISAAGASAGLRYIDAQQGRAGTVTALVARGDKPAATVLAARAAPRVRAVAFAGTPAALSPGLLAGMRRTAECDPSFSGPEPRAHGLADGATLVLLPCSAGAYNEIDALFIVRDGKATPARVDAPAGFEETGADSQTPVHSVINGDVDGGVLRSYAKGRGLGDCGVMQSFVWDGTQLRLTEQRSMGECRGNPDYLPVWQARVVRE</sequence>
<name>A0A7X0JG57_9SPHN</name>
<dbReference type="Proteomes" id="UP000522313">
    <property type="component" value="Unassembled WGS sequence"/>
</dbReference>
<comment type="caution">
    <text evidence="2">The sequence shown here is derived from an EMBL/GenBank/DDBJ whole genome shotgun (WGS) entry which is preliminary data.</text>
</comment>
<organism evidence="2 3">
    <name type="scientific">Sphingomonas endophytica</name>
    <dbReference type="NCBI Taxonomy" id="869719"/>
    <lineage>
        <taxon>Bacteria</taxon>
        <taxon>Pseudomonadati</taxon>
        <taxon>Pseudomonadota</taxon>
        <taxon>Alphaproteobacteria</taxon>
        <taxon>Sphingomonadales</taxon>
        <taxon>Sphingomonadaceae</taxon>
        <taxon>Sphingomonas</taxon>
    </lineage>
</organism>
<evidence type="ECO:0000313" key="2">
    <source>
        <dbReference type="EMBL" id="MBB6506097.1"/>
    </source>
</evidence>
<evidence type="ECO:0000313" key="3">
    <source>
        <dbReference type="Proteomes" id="UP000522313"/>
    </source>
</evidence>